<evidence type="ECO:0000256" key="7">
    <source>
        <dbReference type="SAM" id="Phobius"/>
    </source>
</evidence>
<dbReference type="InterPro" id="IPR034394">
    <property type="entry name" value="Man1_RRM"/>
</dbReference>
<feature type="compositionally biased region" description="Polar residues" evidence="6">
    <location>
        <begin position="589"/>
        <end position="599"/>
    </location>
</feature>
<feature type="compositionally biased region" description="Polar residues" evidence="6">
    <location>
        <begin position="129"/>
        <end position="162"/>
    </location>
</feature>
<dbReference type="Proteomes" id="UP000708208">
    <property type="component" value="Unassembled WGS sequence"/>
</dbReference>
<protein>
    <recommendedName>
        <fullName evidence="8">Man1/Src1-like C-terminal domain-containing protein</fullName>
    </recommendedName>
</protein>
<evidence type="ECO:0000256" key="1">
    <source>
        <dbReference type="ARBA" id="ARBA00004126"/>
    </source>
</evidence>
<feature type="compositionally biased region" description="Polar residues" evidence="6">
    <location>
        <begin position="104"/>
        <end position="121"/>
    </location>
</feature>
<dbReference type="GO" id="GO:0006998">
    <property type="term" value="P:nuclear envelope organization"/>
    <property type="evidence" value="ECO:0007669"/>
    <property type="project" value="TreeGrafter"/>
</dbReference>
<evidence type="ECO:0000259" key="8">
    <source>
        <dbReference type="Pfam" id="PF09402"/>
    </source>
</evidence>
<dbReference type="EMBL" id="CAJVCH010527941">
    <property type="protein sequence ID" value="CAG7822967.1"/>
    <property type="molecule type" value="Genomic_DNA"/>
</dbReference>
<feature type="compositionally biased region" description="Pro residues" evidence="6">
    <location>
        <begin position="168"/>
        <end position="179"/>
    </location>
</feature>
<dbReference type="Pfam" id="PF09402">
    <property type="entry name" value="MSC"/>
    <property type="match status" value="1"/>
</dbReference>
<sequence>MASYEDLSDNELREKLLEVGYDLPVSINREFLIKKLKSVTDSSSKNGSRRKSVGRSTAVDKETDHQHETRQVNSRVKSRLSLSEIGVTGSPKRRNHNFDVSVDTGGSLNSRSRLTYNSRSAGGNDEDLSTPSPAGLSTRSTTSTQGDLSWSKKSSPQEWTRYSSLFPTPLPTAPTPPSAFAPTTTCTPIPSTSTNLNNGNWNNHSAAPSSRLSLASKRNLGSDIHTPSTDRLSSVAGHSADRGHFISRILVAFAVLFFAMIAILYLNLSNNSGKVPGLSGSAIEEPSGAAPSGPPTSTKDDSTLTSNYPICGFDGVGLPCIETPQLKTSRVLFSTLKEELVQRAKWKPCSYNLEDRLPLSVAKSLLLHLSDKKKSEVEECFTSMLILCIENPNWGLRIDREDMTEILNRSDLIKLDYATATISAPNISPNFMCNVVSYIKVFFTYIVLVGAVVFAGFLIYKGVVRYQMKKKDEANEVFVYVETVLQMLQEQYEHSKDSGVDPYLAVSHIRDSMVPAKDRITKAALWNKVVDHISNNESRVREEIQHISGEEFRVWRWLPNASPLISGRSRVSFMTPTASPSITPPSTPQGNAFSTSNSARPPMGTPCPTVSSSKWQGQAFELSDGSPNALPITPTNCLKIRQMFDSDAADEERENRIQRAILDKCPDAGICHIGVEHGSAEGCVYVKCATKEDARKAYLALHGWWFDGHLLSVKFLREERYLVRFPMAKSATTPIIRRY</sequence>
<organism evidence="9 10">
    <name type="scientific">Allacma fusca</name>
    <dbReference type="NCBI Taxonomy" id="39272"/>
    <lineage>
        <taxon>Eukaryota</taxon>
        <taxon>Metazoa</taxon>
        <taxon>Ecdysozoa</taxon>
        <taxon>Arthropoda</taxon>
        <taxon>Hexapoda</taxon>
        <taxon>Collembola</taxon>
        <taxon>Symphypleona</taxon>
        <taxon>Sminthuridae</taxon>
        <taxon>Allacma</taxon>
    </lineage>
</organism>
<keyword evidence="10" id="KW-1185">Reference proteome</keyword>
<feature type="region of interest" description="Disordered" evidence="6">
    <location>
        <begin position="38"/>
        <end position="210"/>
    </location>
</feature>
<keyword evidence="5" id="KW-0539">Nucleus</keyword>
<dbReference type="PANTHER" id="PTHR13428">
    <property type="entry name" value="INNER NUCLEAR MEMBRANE PROTEIN MAN1 LEM DOMAIN CONTAINING PROTEIN"/>
    <property type="match status" value="1"/>
</dbReference>
<evidence type="ECO:0000313" key="10">
    <source>
        <dbReference type="Proteomes" id="UP000708208"/>
    </source>
</evidence>
<evidence type="ECO:0000313" key="9">
    <source>
        <dbReference type="EMBL" id="CAG7822967.1"/>
    </source>
</evidence>
<feature type="transmembrane region" description="Helical" evidence="7">
    <location>
        <begin position="249"/>
        <end position="268"/>
    </location>
</feature>
<dbReference type="GO" id="GO:0031490">
    <property type="term" value="F:chromatin DNA binding"/>
    <property type="evidence" value="ECO:0007669"/>
    <property type="project" value="TreeGrafter"/>
</dbReference>
<dbReference type="PANTHER" id="PTHR13428:SF12">
    <property type="entry name" value="INNER NUCLEAR MEMBRANE PROTEIN MAN1"/>
    <property type="match status" value="1"/>
</dbReference>
<accession>A0A8J2KZK2</accession>
<keyword evidence="2 7" id="KW-0812">Transmembrane</keyword>
<dbReference type="AlphaFoldDB" id="A0A8J2KZK2"/>
<feature type="compositionally biased region" description="Low complexity" evidence="6">
    <location>
        <begin position="284"/>
        <end position="297"/>
    </location>
</feature>
<evidence type="ECO:0000256" key="4">
    <source>
        <dbReference type="ARBA" id="ARBA00023136"/>
    </source>
</evidence>
<name>A0A8J2KZK2_9HEXA</name>
<gene>
    <name evidence="9" type="ORF">AFUS01_LOCUS33206</name>
</gene>
<feature type="domain" description="Man1/Src1-like C-terminal" evidence="8">
    <location>
        <begin position="431"/>
        <end position="558"/>
    </location>
</feature>
<feature type="region of interest" description="Disordered" evidence="6">
    <location>
        <begin position="282"/>
        <end position="302"/>
    </location>
</feature>
<dbReference type="GO" id="GO:0031965">
    <property type="term" value="C:nuclear membrane"/>
    <property type="evidence" value="ECO:0007669"/>
    <property type="project" value="UniProtKB-SubCell"/>
</dbReference>
<evidence type="ECO:0000256" key="3">
    <source>
        <dbReference type="ARBA" id="ARBA00022989"/>
    </source>
</evidence>
<proteinExistence type="predicted"/>
<dbReference type="GO" id="GO:0030514">
    <property type="term" value="P:negative regulation of BMP signaling pathway"/>
    <property type="evidence" value="ECO:0007669"/>
    <property type="project" value="TreeGrafter"/>
</dbReference>
<dbReference type="InterPro" id="IPR018996">
    <property type="entry name" value="Man1/Src1-like_C"/>
</dbReference>
<dbReference type="OrthoDB" id="118234at2759"/>
<keyword evidence="4 7" id="KW-0472">Membrane</keyword>
<dbReference type="InterPro" id="IPR052277">
    <property type="entry name" value="INM_ESCRT-Associated"/>
</dbReference>
<comment type="caution">
    <text evidence="9">The sequence shown here is derived from an EMBL/GenBank/DDBJ whole genome shotgun (WGS) entry which is preliminary data.</text>
</comment>
<evidence type="ECO:0000256" key="5">
    <source>
        <dbReference type="ARBA" id="ARBA00023242"/>
    </source>
</evidence>
<reference evidence="9" key="1">
    <citation type="submission" date="2021-06" db="EMBL/GenBank/DDBJ databases">
        <authorList>
            <person name="Hodson N. C."/>
            <person name="Mongue J. A."/>
            <person name="Jaron S. K."/>
        </authorList>
    </citation>
    <scope>NUCLEOTIDE SEQUENCE</scope>
</reference>
<feature type="region of interest" description="Disordered" evidence="6">
    <location>
        <begin position="578"/>
        <end position="610"/>
    </location>
</feature>
<feature type="compositionally biased region" description="Low complexity" evidence="6">
    <location>
        <begin position="180"/>
        <end position="210"/>
    </location>
</feature>
<dbReference type="CDD" id="cd12286">
    <property type="entry name" value="RRM_Man1"/>
    <property type="match status" value="1"/>
</dbReference>
<evidence type="ECO:0000256" key="2">
    <source>
        <dbReference type="ARBA" id="ARBA00022692"/>
    </source>
</evidence>
<evidence type="ECO:0000256" key="6">
    <source>
        <dbReference type="SAM" id="MobiDB-lite"/>
    </source>
</evidence>
<comment type="subcellular location">
    <subcellularLocation>
        <location evidence="1">Nucleus membrane</location>
    </subcellularLocation>
</comment>
<feature type="compositionally biased region" description="Basic and acidic residues" evidence="6">
    <location>
        <begin position="58"/>
        <end position="70"/>
    </location>
</feature>
<feature type="transmembrane region" description="Helical" evidence="7">
    <location>
        <begin position="438"/>
        <end position="460"/>
    </location>
</feature>
<keyword evidence="3 7" id="KW-1133">Transmembrane helix</keyword>